<keyword evidence="3 10" id="KW-0028">Amino-acid biosynthesis</keyword>
<dbReference type="EC" id="3.5.1.2" evidence="10"/>
<dbReference type="KEGG" id="cmiu:B1H56_04145"/>
<dbReference type="PANTHER" id="PTHR42701">
    <property type="entry name" value="IMIDAZOLE GLYCEROL PHOSPHATE SYNTHASE SUBUNIT HISH"/>
    <property type="match status" value="1"/>
</dbReference>
<evidence type="ECO:0000256" key="10">
    <source>
        <dbReference type="HAMAP-Rule" id="MF_00278"/>
    </source>
</evidence>
<evidence type="ECO:0000256" key="4">
    <source>
        <dbReference type="ARBA" id="ARBA00022801"/>
    </source>
</evidence>
<dbReference type="GO" id="GO:0016829">
    <property type="term" value="F:lyase activity"/>
    <property type="evidence" value="ECO:0007669"/>
    <property type="project" value="UniProtKB-KW"/>
</dbReference>
<comment type="caution">
    <text evidence="13">The sequence shown here is derived from an EMBL/GenBank/DDBJ whole genome shotgun (WGS) entry which is preliminary data.</text>
</comment>
<feature type="active site" evidence="10 11">
    <location>
        <position position="181"/>
    </location>
</feature>
<dbReference type="InterPro" id="IPR029062">
    <property type="entry name" value="Class_I_gatase-like"/>
</dbReference>
<evidence type="ECO:0000256" key="7">
    <source>
        <dbReference type="ARBA" id="ARBA00023239"/>
    </source>
</evidence>
<dbReference type="NCBIfam" id="TIGR01855">
    <property type="entry name" value="IMP_synth_hisH"/>
    <property type="match status" value="1"/>
</dbReference>
<evidence type="ECO:0000313" key="14">
    <source>
        <dbReference type="Proteomes" id="UP000070366"/>
    </source>
</evidence>
<comment type="catalytic activity">
    <reaction evidence="8 10">
        <text>5-[(5-phospho-1-deoxy-D-ribulos-1-ylimino)methylamino]-1-(5-phospho-beta-D-ribosyl)imidazole-4-carboxamide + L-glutamine = D-erythro-1-(imidazol-4-yl)glycerol 3-phosphate + 5-amino-1-(5-phospho-beta-D-ribosyl)imidazole-4-carboxamide + L-glutamate + H(+)</text>
        <dbReference type="Rhea" id="RHEA:24793"/>
        <dbReference type="ChEBI" id="CHEBI:15378"/>
        <dbReference type="ChEBI" id="CHEBI:29985"/>
        <dbReference type="ChEBI" id="CHEBI:58278"/>
        <dbReference type="ChEBI" id="CHEBI:58359"/>
        <dbReference type="ChEBI" id="CHEBI:58475"/>
        <dbReference type="ChEBI" id="CHEBI:58525"/>
        <dbReference type="EC" id="4.3.2.10"/>
    </reaction>
</comment>
<evidence type="ECO:0000256" key="11">
    <source>
        <dbReference type="PIRSR" id="PIRSR000495-1"/>
    </source>
</evidence>
<comment type="function">
    <text evidence="10">IGPS catalyzes the conversion of PRFAR and glutamine to IGP, AICAR and glutamate. The HisH subunit catalyzes the hydrolysis of glutamine to glutamate and ammonia as part of the synthesis of IGP and AICAR. The resulting ammonia molecule is channeled to the active site of HisF.</text>
</comment>
<protein>
    <recommendedName>
        <fullName evidence="10">Imidazole glycerol phosphate synthase subunit HisH</fullName>
        <ecNumber evidence="10">4.3.2.10</ecNumber>
    </recommendedName>
    <alternativeName>
        <fullName evidence="10">IGP synthase glutaminase subunit</fullName>
        <ecNumber evidence="10">3.5.1.2</ecNumber>
    </alternativeName>
    <alternativeName>
        <fullName evidence="10">IGP synthase subunit HisH</fullName>
    </alternativeName>
    <alternativeName>
        <fullName evidence="10">ImGP synthase subunit HisH</fullName>
        <shortName evidence="10">IGPS subunit HisH</shortName>
    </alternativeName>
</protein>
<feature type="domain" description="Glutamine amidotransferase" evidence="12">
    <location>
        <begin position="4"/>
        <end position="196"/>
    </location>
</feature>
<evidence type="ECO:0000259" key="12">
    <source>
        <dbReference type="Pfam" id="PF00117"/>
    </source>
</evidence>
<sequence>MIAVIDYGMGNLRSVEKAFQYLGFDVCVTDRKEDLGRASHIILPGVGAIADALLRLERRGLIKEIAKQAASGKPFLGICLGMQLLFDKSYENGEYKALGLVKGEVSPFQLENMRVPHMGWNSLIMKDNALFRNDGEEKYVYFVHSYHAAGVPKENIIAETEYGYRFVSAVQKDNLFGLQFHPEKSGETGLNMLKNFGGLKL</sequence>
<comment type="subcellular location">
    <subcellularLocation>
        <location evidence="10">Cytoplasm</location>
    </subcellularLocation>
</comment>
<proteinExistence type="inferred from homology"/>
<keyword evidence="13" id="KW-0808">Transferase</keyword>
<evidence type="ECO:0000256" key="5">
    <source>
        <dbReference type="ARBA" id="ARBA00022962"/>
    </source>
</evidence>
<keyword evidence="6 10" id="KW-0368">Histidine biosynthesis</keyword>
<evidence type="ECO:0000256" key="3">
    <source>
        <dbReference type="ARBA" id="ARBA00022605"/>
    </source>
</evidence>
<dbReference type="EC" id="4.3.2.10" evidence="10"/>
<dbReference type="UniPathway" id="UPA00031">
    <property type="reaction ID" value="UER00010"/>
</dbReference>
<dbReference type="HAMAP" id="MF_00278">
    <property type="entry name" value="HisH"/>
    <property type="match status" value="1"/>
</dbReference>
<dbReference type="AlphaFoldDB" id="A0A136Q2S3"/>
<dbReference type="SUPFAM" id="SSF52317">
    <property type="entry name" value="Class I glutamine amidotransferase-like"/>
    <property type="match status" value="1"/>
</dbReference>
<dbReference type="OrthoDB" id="9807137at2"/>
<keyword evidence="4 10" id="KW-0378">Hydrolase</keyword>
<feature type="active site" evidence="10 11">
    <location>
        <position position="183"/>
    </location>
</feature>
<dbReference type="PROSITE" id="PS51273">
    <property type="entry name" value="GATASE_TYPE_1"/>
    <property type="match status" value="1"/>
</dbReference>
<dbReference type="InterPro" id="IPR017926">
    <property type="entry name" value="GATASE"/>
</dbReference>
<dbReference type="PIRSF" id="PIRSF000495">
    <property type="entry name" value="Amidotransf_hisH"/>
    <property type="match status" value="1"/>
</dbReference>
<dbReference type="PROSITE" id="PS51274">
    <property type="entry name" value="GATASE_COBBQ"/>
    <property type="match status" value="1"/>
</dbReference>
<evidence type="ECO:0000256" key="8">
    <source>
        <dbReference type="ARBA" id="ARBA00047838"/>
    </source>
</evidence>
<evidence type="ECO:0000256" key="2">
    <source>
        <dbReference type="ARBA" id="ARBA00011152"/>
    </source>
</evidence>
<evidence type="ECO:0000256" key="6">
    <source>
        <dbReference type="ARBA" id="ARBA00023102"/>
    </source>
</evidence>
<dbReference type="EMBL" id="LSZW01000063">
    <property type="protein sequence ID" value="KXK64983.1"/>
    <property type="molecule type" value="Genomic_DNA"/>
</dbReference>
<evidence type="ECO:0000313" key="13">
    <source>
        <dbReference type="EMBL" id="KXK64983.1"/>
    </source>
</evidence>
<dbReference type="Gene3D" id="3.40.50.880">
    <property type="match status" value="1"/>
</dbReference>
<dbReference type="CDD" id="cd01748">
    <property type="entry name" value="GATase1_IGP_Synthase"/>
    <property type="match status" value="1"/>
</dbReference>
<keyword evidence="5 10" id="KW-0315">Glutamine amidotransferase</keyword>
<dbReference type="RefSeq" id="WP_066518638.1">
    <property type="nucleotide sequence ID" value="NZ_CABMOF010000001.1"/>
</dbReference>
<gene>
    <name evidence="10" type="primary">hisH</name>
    <name evidence="13" type="ORF">HMPREF3293_02232</name>
</gene>
<name>A0A136Q2S3_9FIRM</name>
<dbReference type="PANTHER" id="PTHR42701:SF1">
    <property type="entry name" value="IMIDAZOLE GLYCEROL PHOSPHATE SYNTHASE SUBUNIT HISH"/>
    <property type="match status" value="1"/>
</dbReference>
<feature type="active site" description="Nucleophile" evidence="10 11">
    <location>
        <position position="79"/>
    </location>
</feature>
<reference evidence="13 14" key="1">
    <citation type="submission" date="2016-02" db="EMBL/GenBank/DDBJ databases">
        <authorList>
            <person name="Wen L."/>
            <person name="He K."/>
            <person name="Yang H."/>
        </authorList>
    </citation>
    <scope>NUCLEOTIDE SEQUENCE [LARGE SCALE GENOMIC DNA]</scope>
    <source>
        <strain evidence="13 14">DSM 22607</strain>
    </source>
</reference>
<dbReference type="Pfam" id="PF00117">
    <property type="entry name" value="GATase"/>
    <property type="match status" value="1"/>
</dbReference>
<dbReference type="GO" id="GO:0000105">
    <property type="term" value="P:L-histidine biosynthetic process"/>
    <property type="evidence" value="ECO:0007669"/>
    <property type="project" value="UniProtKB-UniRule"/>
</dbReference>
<evidence type="ECO:0000256" key="1">
    <source>
        <dbReference type="ARBA" id="ARBA00005091"/>
    </source>
</evidence>
<organism evidence="13 14">
    <name type="scientific">Christensenella minuta</name>
    <dbReference type="NCBI Taxonomy" id="626937"/>
    <lineage>
        <taxon>Bacteria</taxon>
        <taxon>Bacillati</taxon>
        <taxon>Bacillota</taxon>
        <taxon>Clostridia</taxon>
        <taxon>Christensenellales</taxon>
        <taxon>Christensenellaceae</taxon>
        <taxon>Christensenella</taxon>
    </lineage>
</organism>
<evidence type="ECO:0000256" key="9">
    <source>
        <dbReference type="ARBA" id="ARBA00049534"/>
    </source>
</evidence>
<comment type="pathway">
    <text evidence="1 10">Amino-acid biosynthesis; L-histidine biosynthesis; L-histidine from 5-phospho-alpha-D-ribose 1-diphosphate: step 5/9.</text>
</comment>
<comment type="catalytic activity">
    <reaction evidence="9 10">
        <text>L-glutamine + H2O = L-glutamate + NH4(+)</text>
        <dbReference type="Rhea" id="RHEA:15889"/>
        <dbReference type="ChEBI" id="CHEBI:15377"/>
        <dbReference type="ChEBI" id="CHEBI:28938"/>
        <dbReference type="ChEBI" id="CHEBI:29985"/>
        <dbReference type="ChEBI" id="CHEBI:58359"/>
        <dbReference type="EC" id="3.5.1.2"/>
    </reaction>
</comment>
<dbReference type="GO" id="GO:0005737">
    <property type="term" value="C:cytoplasm"/>
    <property type="evidence" value="ECO:0007669"/>
    <property type="project" value="UniProtKB-SubCell"/>
</dbReference>
<comment type="subunit">
    <text evidence="2 10">Heterodimer of HisH and HisF.</text>
</comment>
<dbReference type="InterPro" id="IPR010139">
    <property type="entry name" value="Imidazole-glycPsynth_HisH"/>
</dbReference>
<keyword evidence="14" id="KW-1185">Reference proteome</keyword>
<dbReference type="PATRIC" id="fig|626937.4.peg.2200"/>
<dbReference type="Proteomes" id="UP000070366">
    <property type="component" value="Unassembled WGS sequence"/>
</dbReference>
<keyword evidence="7 10" id="KW-0456">Lyase</keyword>
<dbReference type="STRING" id="626937.HMPREF3293_02232"/>
<dbReference type="GO" id="GO:0000107">
    <property type="term" value="F:imidazoleglycerol-phosphate synthase activity"/>
    <property type="evidence" value="ECO:0007669"/>
    <property type="project" value="UniProtKB-UniRule"/>
</dbReference>
<accession>A0A136Q2S3</accession>
<dbReference type="GO" id="GO:0004359">
    <property type="term" value="F:glutaminase activity"/>
    <property type="evidence" value="ECO:0007669"/>
    <property type="project" value="UniProtKB-EC"/>
</dbReference>
<keyword evidence="10" id="KW-0963">Cytoplasm</keyword>